<dbReference type="NCBIfam" id="TIGR00693">
    <property type="entry name" value="thiE"/>
    <property type="match status" value="1"/>
</dbReference>
<proteinExistence type="inferred from homology"/>
<feature type="binding site" evidence="9">
    <location>
        <begin position="135"/>
        <end position="137"/>
    </location>
    <ligand>
        <name>2-[(2R,5Z)-2-carboxy-4-methylthiazol-5(2H)-ylidene]ethyl phosphate</name>
        <dbReference type="ChEBI" id="CHEBI:62899"/>
    </ligand>
</feature>
<evidence type="ECO:0000256" key="1">
    <source>
        <dbReference type="ARBA" id="ARBA00005165"/>
    </source>
</evidence>
<keyword evidence="14" id="KW-1185">Reference proteome</keyword>
<comment type="catalytic activity">
    <reaction evidence="8 9 10">
        <text>2-[(2R,5Z)-2-carboxy-4-methylthiazol-5(2H)-ylidene]ethyl phosphate + 4-amino-2-methyl-5-(diphosphooxymethyl)pyrimidine + 2 H(+) = thiamine phosphate + CO2 + diphosphate</text>
        <dbReference type="Rhea" id="RHEA:47844"/>
        <dbReference type="ChEBI" id="CHEBI:15378"/>
        <dbReference type="ChEBI" id="CHEBI:16526"/>
        <dbReference type="ChEBI" id="CHEBI:33019"/>
        <dbReference type="ChEBI" id="CHEBI:37575"/>
        <dbReference type="ChEBI" id="CHEBI:57841"/>
        <dbReference type="ChEBI" id="CHEBI:62899"/>
        <dbReference type="EC" id="2.5.1.3"/>
    </reaction>
</comment>
<keyword evidence="2 9" id="KW-0808">Transferase</keyword>
<dbReference type="EMBL" id="JAGGJA010000005">
    <property type="protein sequence ID" value="MCW9706964.1"/>
    <property type="molecule type" value="Genomic_DNA"/>
</dbReference>
<name>A0ABT3PM25_9BACT</name>
<dbReference type="Gene3D" id="3.20.20.70">
    <property type="entry name" value="Aldolase class I"/>
    <property type="match status" value="1"/>
</dbReference>
<comment type="caution">
    <text evidence="9">Lacks conserved residue(s) required for the propagation of feature annotation.</text>
</comment>
<dbReference type="InterPro" id="IPR022998">
    <property type="entry name" value="ThiamineP_synth_TenI"/>
</dbReference>
<evidence type="ECO:0000256" key="5">
    <source>
        <dbReference type="ARBA" id="ARBA00022977"/>
    </source>
</evidence>
<accession>A0ABT3PM25</accession>
<comment type="pathway">
    <text evidence="1 9 11">Cofactor biosynthesis; thiamine diphosphate biosynthesis; thiamine phosphate from 4-amino-2-methyl-5-diphosphomethylpyrimidine and 4-methyl-5-(2-phosphoethyl)-thiazole: step 1/1.</text>
</comment>
<comment type="cofactor">
    <cofactor evidence="9">
        <name>Mg(2+)</name>
        <dbReference type="ChEBI" id="CHEBI:18420"/>
    </cofactor>
    <text evidence="9">Binds 1 Mg(2+) ion per subunit.</text>
</comment>
<dbReference type="Proteomes" id="UP001207918">
    <property type="component" value="Unassembled WGS sequence"/>
</dbReference>
<comment type="catalytic activity">
    <reaction evidence="7 9 10">
        <text>2-(2-carboxy-4-methylthiazol-5-yl)ethyl phosphate + 4-amino-2-methyl-5-(diphosphooxymethyl)pyrimidine + 2 H(+) = thiamine phosphate + CO2 + diphosphate</text>
        <dbReference type="Rhea" id="RHEA:47848"/>
        <dbReference type="ChEBI" id="CHEBI:15378"/>
        <dbReference type="ChEBI" id="CHEBI:16526"/>
        <dbReference type="ChEBI" id="CHEBI:33019"/>
        <dbReference type="ChEBI" id="CHEBI:37575"/>
        <dbReference type="ChEBI" id="CHEBI:57841"/>
        <dbReference type="ChEBI" id="CHEBI:62890"/>
        <dbReference type="EC" id="2.5.1.3"/>
    </reaction>
</comment>
<feature type="domain" description="Thiamine phosphate synthase/TenI" evidence="12">
    <location>
        <begin position="8"/>
        <end position="189"/>
    </location>
</feature>
<evidence type="ECO:0000256" key="6">
    <source>
        <dbReference type="ARBA" id="ARBA00047334"/>
    </source>
</evidence>
<sequence length="207" mass="22191">MKKKLSGVYLITDTQIQNQYSHVELADFAFKAGVQLVQYRNKQVSDRRAREEIQTIAALDSKEDSLLIVNDRVDLAMAGGADGVHLGQGDLPIPVARELLGDEMVIGGTSSNLGEARAVEEAGADYVALGHIYETSTKHKEYAPRGLSTLRQVEQELLVPLVAIGGITHSRAADVIAAGADLLAVSSAICAAPEPEQAARELVQLFE</sequence>
<comment type="catalytic activity">
    <reaction evidence="6 9 10">
        <text>4-methyl-5-(2-phosphooxyethyl)-thiazole + 4-amino-2-methyl-5-(diphosphooxymethyl)pyrimidine + H(+) = thiamine phosphate + diphosphate</text>
        <dbReference type="Rhea" id="RHEA:22328"/>
        <dbReference type="ChEBI" id="CHEBI:15378"/>
        <dbReference type="ChEBI" id="CHEBI:33019"/>
        <dbReference type="ChEBI" id="CHEBI:37575"/>
        <dbReference type="ChEBI" id="CHEBI:57841"/>
        <dbReference type="ChEBI" id="CHEBI:58296"/>
        <dbReference type="EC" id="2.5.1.3"/>
    </reaction>
</comment>
<dbReference type="EC" id="2.5.1.3" evidence="9"/>
<dbReference type="RefSeq" id="WP_265765718.1">
    <property type="nucleotide sequence ID" value="NZ_JAGGJA010000005.1"/>
</dbReference>
<feature type="binding site" evidence="9">
    <location>
        <position position="109"/>
    </location>
    <ligand>
        <name>4-amino-2-methyl-5-(diphosphooxymethyl)pyrimidine</name>
        <dbReference type="ChEBI" id="CHEBI:57841"/>
    </ligand>
</feature>
<feature type="binding site" evidence="9">
    <location>
        <position position="90"/>
    </location>
    <ligand>
        <name>Mg(2+)</name>
        <dbReference type="ChEBI" id="CHEBI:18420"/>
    </ligand>
</feature>
<dbReference type="InterPro" id="IPR036206">
    <property type="entry name" value="ThiamineP_synth_sf"/>
</dbReference>
<keyword evidence="3 9" id="KW-0479">Metal-binding</keyword>
<comment type="caution">
    <text evidence="13">The sequence shown here is derived from an EMBL/GenBank/DDBJ whole genome shotgun (WGS) entry which is preliminary data.</text>
</comment>
<protein>
    <recommendedName>
        <fullName evidence="9">Thiamine-phosphate synthase</fullName>
        <shortName evidence="9">TP synthase</shortName>
        <shortName evidence="9">TPS</shortName>
        <ecNumber evidence="9">2.5.1.3</ecNumber>
    </recommendedName>
    <alternativeName>
        <fullName evidence="9">Thiamine-phosphate pyrophosphorylase</fullName>
        <shortName evidence="9">TMP pyrophosphorylase</shortName>
        <shortName evidence="9">TMP-PPase</shortName>
    </alternativeName>
</protein>
<dbReference type="Pfam" id="PF02581">
    <property type="entry name" value="TMP-TENI"/>
    <property type="match status" value="1"/>
</dbReference>
<feature type="binding site" evidence="9">
    <location>
        <position position="166"/>
    </location>
    <ligand>
        <name>2-[(2R,5Z)-2-carboxy-4-methylthiazol-5(2H)-ylidene]ethyl phosphate</name>
        <dbReference type="ChEBI" id="CHEBI:62899"/>
    </ligand>
</feature>
<dbReference type="SUPFAM" id="SSF51391">
    <property type="entry name" value="Thiamin phosphate synthase"/>
    <property type="match status" value="1"/>
</dbReference>
<gene>
    <name evidence="9 13" type="primary">thiE</name>
    <name evidence="13" type="ORF">J6I44_08855</name>
</gene>
<reference evidence="13 14" key="1">
    <citation type="submission" date="2021-03" db="EMBL/GenBank/DDBJ databases">
        <title>Aliifodinibius sp. nov., a new bacterium isolated from saline soil.</title>
        <authorList>
            <person name="Galisteo C."/>
            <person name="De La Haba R."/>
            <person name="Sanchez-Porro C."/>
            <person name="Ventosa A."/>
        </authorList>
    </citation>
    <scope>NUCLEOTIDE SEQUENCE [LARGE SCALE GENOMIC DNA]</scope>
    <source>
        <strain evidence="13 14">1BSP15-2V2</strain>
    </source>
</reference>
<dbReference type="InterPro" id="IPR034291">
    <property type="entry name" value="TMP_synthase"/>
</dbReference>
<evidence type="ECO:0000313" key="14">
    <source>
        <dbReference type="Proteomes" id="UP001207918"/>
    </source>
</evidence>
<evidence type="ECO:0000256" key="8">
    <source>
        <dbReference type="ARBA" id="ARBA00047883"/>
    </source>
</evidence>
<evidence type="ECO:0000256" key="4">
    <source>
        <dbReference type="ARBA" id="ARBA00022842"/>
    </source>
</evidence>
<evidence type="ECO:0000256" key="3">
    <source>
        <dbReference type="ARBA" id="ARBA00022723"/>
    </source>
</evidence>
<evidence type="ECO:0000259" key="12">
    <source>
        <dbReference type="Pfam" id="PF02581"/>
    </source>
</evidence>
<dbReference type="CDD" id="cd00564">
    <property type="entry name" value="TMP_TenI"/>
    <property type="match status" value="1"/>
</dbReference>
<evidence type="ECO:0000256" key="11">
    <source>
        <dbReference type="RuleBase" id="RU004253"/>
    </source>
</evidence>
<dbReference type="PANTHER" id="PTHR20857">
    <property type="entry name" value="THIAMINE-PHOSPHATE PYROPHOSPHORYLASE"/>
    <property type="match status" value="1"/>
</dbReference>
<evidence type="ECO:0000256" key="10">
    <source>
        <dbReference type="RuleBase" id="RU003826"/>
    </source>
</evidence>
<evidence type="ECO:0000313" key="13">
    <source>
        <dbReference type="EMBL" id="MCW9706964.1"/>
    </source>
</evidence>
<feature type="binding site" evidence="9">
    <location>
        <position position="70"/>
    </location>
    <ligand>
        <name>4-amino-2-methyl-5-(diphosphooxymethyl)pyrimidine</name>
        <dbReference type="ChEBI" id="CHEBI:57841"/>
    </ligand>
</feature>
<keyword evidence="5 9" id="KW-0784">Thiamine biosynthesis</keyword>
<comment type="function">
    <text evidence="9">Condenses 4-methyl-5-(beta-hydroxyethyl)thiazole monophosphate (THZ-P) and 2-methyl-4-amino-5-hydroxymethyl pyrimidine pyrophosphate (HMP-PP) to form thiamine monophosphate (TMP).</text>
</comment>
<feature type="binding site" evidence="9">
    <location>
        <begin position="38"/>
        <end position="42"/>
    </location>
    <ligand>
        <name>4-amino-2-methyl-5-(diphosphooxymethyl)pyrimidine</name>
        <dbReference type="ChEBI" id="CHEBI:57841"/>
    </ligand>
</feature>
<dbReference type="GO" id="GO:0004789">
    <property type="term" value="F:thiamine-phosphate diphosphorylase activity"/>
    <property type="evidence" value="ECO:0007669"/>
    <property type="project" value="UniProtKB-EC"/>
</dbReference>
<feature type="binding site" evidence="9">
    <location>
        <position position="71"/>
    </location>
    <ligand>
        <name>Mg(2+)</name>
        <dbReference type="ChEBI" id="CHEBI:18420"/>
    </ligand>
</feature>
<dbReference type="PANTHER" id="PTHR20857:SF23">
    <property type="entry name" value="THIAMINE BIOSYNTHETIC BIFUNCTIONAL ENZYME"/>
    <property type="match status" value="1"/>
</dbReference>
<feature type="binding site" evidence="9">
    <location>
        <position position="138"/>
    </location>
    <ligand>
        <name>4-amino-2-methyl-5-(diphosphooxymethyl)pyrimidine</name>
        <dbReference type="ChEBI" id="CHEBI:57841"/>
    </ligand>
</feature>
<comment type="similarity">
    <text evidence="9 10">Belongs to the thiamine-phosphate synthase family.</text>
</comment>
<evidence type="ECO:0000256" key="9">
    <source>
        <dbReference type="HAMAP-Rule" id="MF_00097"/>
    </source>
</evidence>
<dbReference type="HAMAP" id="MF_00097">
    <property type="entry name" value="TMP_synthase"/>
    <property type="match status" value="1"/>
</dbReference>
<evidence type="ECO:0000256" key="2">
    <source>
        <dbReference type="ARBA" id="ARBA00022679"/>
    </source>
</evidence>
<keyword evidence="4 9" id="KW-0460">Magnesium</keyword>
<dbReference type="InterPro" id="IPR013785">
    <property type="entry name" value="Aldolase_TIM"/>
</dbReference>
<evidence type="ECO:0000256" key="7">
    <source>
        <dbReference type="ARBA" id="ARBA00047851"/>
    </source>
</evidence>
<organism evidence="13 14">
    <name type="scientific">Fodinibius salsisoli</name>
    <dbReference type="NCBI Taxonomy" id="2820877"/>
    <lineage>
        <taxon>Bacteria</taxon>
        <taxon>Pseudomonadati</taxon>
        <taxon>Balneolota</taxon>
        <taxon>Balneolia</taxon>
        <taxon>Balneolales</taxon>
        <taxon>Balneolaceae</taxon>
        <taxon>Fodinibius</taxon>
    </lineage>
</organism>